<proteinExistence type="inferred from homology"/>
<protein>
    <submittedName>
        <fullName evidence="3">Type II toxin-antitoxin system RelE/ParE family toxin</fullName>
    </submittedName>
</protein>
<gene>
    <name evidence="3" type="ORF">V8201_11205</name>
</gene>
<dbReference type="InterPro" id="IPR035093">
    <property type="entry name" value="RelE/ParE_toxin_dom_sf"/>
</dbReference>
<comment type="caution">
    <text evidence="3">The sequence shown here is derived from an EMBL/GenBank/DDBJ whole genome shotgun (WGS) entry which is preliminary data.</text>
</comment>
<evidence type="ECO:0000256" key="1">
    <source>
        <dbReference type="ARBA" id="ARBA00006226"/>
    </source>
</evidence>
<dbReference type="Proteomes" id="UP001367771">
    <property type="component" value="Unassembled WGS sequence"/>
</dbReference>
<name>A0ABU8H3Q0_9SPHN</name>
<dbReference type="RefSeq" id="WP_336545342.1">
    <property type="nucleotide sequence ID" value="NZ_JBBBDM010000004.1"/>
</dbReference>
<dbReference type="InterPro" id="IPR051803">
    <property type="entry name" value="TA_system_RelE-like_toxin"/>
</dbReference>
<dbReference type="PANTHER" id="PTHR33755:SF9">
    <property type="entry name" value="TOXIN PARE1"/>
    <property type="match status" value="1"/>
</dbReference>
<dbReference type="PANTHER" id="PTHR33755">
    <property type="entry name" value="TOXIN PARE1-RELATED"/>
    <property type="match status" value="1"/>
</dbReference>
<comment type="similarity">
    <text evidence="1">Belongs to the RelE toxin family.</text>
</comment>
<sequence>MTRLRTAPAARQDIRDIRGYGKARFGVAVGRQYLEGLITSFDRLAERPQVGVAEAGLGNGIRSFPYRSHRIYYRLEGEDLLVVRILHHSQHVPSAFGLHH</sequence>
<dbReference type="Pfam" id="PF05016">
    <property type="entry name" value="ParE_toxin"/>
    <property type="match status" value="1"/>
</dbReference>
<keyword evidence="2" id="KW-1277">Toxin-antitoxin system</keyword>
<organism evidence="3 4">
    <name type="scientific">Sphingomonas kyungheensis</name>
    <dbReference type="NCBI Taxonomy" id="1069987"/>
    <lineage>
        <taxon>Bacteria</taxon>
        <taxon>Pseudomonadati</taxon>
        <taxon>Pseudomonadota</taxon>
        <taxon>Alphaproteobacteria</taxon>
        <taxon>Sphingomonadales</taxon>
        <taxon>Sphingomonadaceae</taxon>
        <taxon>Sphingomonas</taxon>
    </lineage>
</organism>
<evidence type="ECO:0000313" key="3">
    <source>
        <dbReference type="EMBL" id="MEI5687645.1"/>
    </source>
</evidence>
<accession>A0ABU8H3Q0</accession>
<dbReference type="Gene3D" id="3.30.2310.20">
    <property type="entry name" value="RelE-like"/>
    <property type="match status" value="1"/>
</dbReference>
<evidence type="ECO:0000313" key="4">
    <source>
        <dbReference type="Proteomes" id="UP001367771"/>
    </source>
</evidence>
<dbReference type="EMBL" id="JBBBDM010000004">
    <property type="protein sequence ID" value="MEI5687645.1"/>
    <property type="molecule type" value="Genomic_DNA"/>
</dbReference>
<dbReference type="InterPro" id="IPR007712">
    <property type="entry name" value="RelE/ParE_toxin"/>
</dbReference>
<keyword evidence="4" id="KW-1185">Reference proteome</keyword>
<reference evidence="3 4" key="1">
    <citation type="journal article" date="2013" name="Int. J. Syst. Evol. Microbiol.">
        <title>Sphingomonas kyungheensis sp. nov., a bacterium with ginsenoside-converting activity isolated from soil of a ginseng field.</title>
        <authorList>
            <person name="Son H.M."/>
            <person name="Yang J.E."/>
            <person name="Park Y."/>
            <person name="Han C.K."/>
            <person name="Kim S.G."/>
            <person name="Kook M."/>
            <person name="Yi T.H."/>
        </authorList>
    </citation>
    <scope>NUCLEOTIDE SEQUENCE [LARGE SCALE GENOMIC DNA]</scope>
    <source>
        <strain evidence="3 4">LMG 26582</strain>
    </source>
</reference>
<evidence type="ECO:0000256" key="2">
    <source>
        <dbReference type="ARBA" id="ARBA00022649"/>
    </source>
</evidence>